<protein>
    <submittedName>
        <fullName evidence="1">SRPBCC family protein</fullName>
    </submittedName>
</protein>
<dbReference type="PANTHER" id="PTHR39683:SF4">
    <property type="entry name" value="COENZYME Q-BINDING PROTEIN COQ10 START DOMAIN-CONTAINING PROTEIN"/>
    <property type="match status" value="1"/>
</dbReference>
<dbReference type="Pfam" id="PF10604">
    <property type="entry name" value="Polyketide_cyc2"/>
    <property type="match status" value="1"/>
</dbReference>
<accession>A0ABP8K712</accession>
<dbReference type="InterPro" id="IPR023393">
    <property type="entry name" value="START-like_dom_sf"/>
</dbReference>
<dbReference type="SUPFAM" id="SSF55961">
    <property type="entry name" value="Bet v1-like"/>
    <property type="match status" value="1"/>
</dbReference>
<reference evidence="2" key="1">
    <citation type="journal article" date="2019" name="Int. J. Syst. Evol. Microbiol.">
        <title>The Global Catalogue of Microorganisms (GCM) 10K type strain sequencing project: providing services to taxonomists for standard genome sequencing and annotation.</title>
        <authorList>
            <consortium name="The Broad Institute Genomics Platform"/>
            <consortium name="The Broad Institute Genome Sequencing Center for Infectious Disease"/>
            <person name="Wu L."/>
            <person name="Ma J."/>
        </authorList>
    </citation>
    <scope>NUCLEOTIDE SEQUENCE [LARGE SCALE GENOMIC DNA]</scope>
    <source>
        <strain evidence="2">JCM 17688</strain>
    </source>
</reference>
<name>A0ABP8K712_9ACTN</name>
<dbReference type="EMBL" id="BAABFR010000090">
    <property type="protein sequence ID" value="GAA4401667.1"/>
    <property type="molecule type" value="Genomic_DNA"/>
</dbReference>
<evidence type="ECO:0000313" key="2">
    <source>
        <dbReference type="Proteomes" id="UP001500635"/>
    </source>
</evidence>
<gene>
    <name evidence="1" type="ORF">GCM10023147_41510</name>
</gene>
<sequence>MGTPGRSSRERSERTLTGVVVGGEYVARMGAINEKIEFDIDAPAELAYATLLDIDSLPRWSSSHKSAKVLERDANGSPSLVEVEAGLVGITDKLTFKYEFTENKCAWDTVGEGMAVRAQGGYYLLTPKDDGTVHVLVDMYIDPKVKLPGFVMKKGVKMAADIASKGFAKEVLARKAKS</sequence>
<dbReference type="Gene3D" id="3.30.530.20">
    <property type="match status" value="1"/>
</dbReference>
<comment type="caution">
    <text evidence="1">The sequence shown here is derived from an EMBL/GenBank/DDBJ whole genome shotgun (WGS) entry which is preliminary data.</text>
</comment>
<organism evidence="1 2">
    <name type="scientific">Tsukamurella soli</name>
    <dbReference type="NCBI Taxonomy" id="644556"/>
    <lineage>
        <taxon>Bacteria</taxon>
        <taxon>Bacillati</taxon>
        <taxon>Actinomycetota</taxon>
        <taxon>Actinomycetes</taxon>
        <taxon>Mycobacteriales</taxon>
        <taxon>Tsukamurellaceae</taxon>
        <taxon>Tsukamurella</taxon>
    </lineage>
</organism>
<keyword evidence="2" id="KW-1185">Reference proteome</keyword>
<dbReference type="InterPro" id="IPR019587">
    <property type="entry name" value="Polyketide_cyclase/dehydratase"/>
</dbReference>
<dbReference type="PANTHER" id="PTHR39683">
    <property type="entry name" value="CONSERVED PROTEIN TB16.3"/>
    <property type="match status" value="1"/>
</dbReference>
<dbReference type="Proteomes" id="UP001500635">
    <property type="component" value="Unassembled WGS sequence"/>
</dbReference>
<proteinExistence type="predicted"/>
<evidence type="ECO:0000313" key="1">
    <source>
        <dbReference type="EMBL" id="GAA4401667.1"/>
    </source>
</evidence>